<evidence type="ECO:0000256" key="7">
    <source>
        <dbReference type="ARBA" id="ARBA00022723"/>
    </source>
</evidence>
<evidence type="ECO:0000256" key="13">
    <source>
        <dbReference type="ARBA" id="ARBA00023204"/>
    </source>
</evidence>
<feature type="domain" description="Non-structural maintenance of chromosomes element 1 RING C4HC3-type" evidence="16">
    <location>
        <begin position="200"/>
        <end position="245"/>
    </location>
</feature>
<keyword evidence="18" id="KW-1185">Reference proteome</keyword>
<dbReference type="InterPro" id="IPR014857">
    <property type="entry name" value="Nse1_RING_C4HC3-type"/>
</dbReference>
<dbReference type="Gene3D" id="1.10.10.10">
    <property type="entry name" value="Winged helix-like DNA-binding domain superfamily/Winged helix DNA-binding domain"/>
    <property type="match status" value="1"/>
</dbReference>
<dbReference type="CDD" id="cd16493">
    <property type="entry name" value="RING-CH-C4HC3_NSE1"/>
    <property type="match status" value="1"/>
</dbReference>
<evidence type="ECO:0000256" key="10">
    <source>
        <dbReference type="ARBA" id="ARBA00022786"/>
    </source>
</evidence>
<reference evidence="17" key="2">
    <citation type="journal article" date="2022" name="Proc. Natl. Acad. Sci. U.S.A.">
        <title>Diploid-dominant life cycles characterize the early evolution of Fungi.</title>
        <authorList>
            <person name="Amses K.R."/>
            <person name="Simmons D.R."/>
            <person name="Longcore J.E."/>
            <person name="Mondo S.J."/>
            <person name="Seto K."/>
            <person name="Jeronimo G.H."/>
            <person name="Bonds A.E."/>
            <person name="Quandt C.A."/>
            <person name="Davis W.J."/>
            <person name="Chang Y."/>
            <person name="Federici B.A."/>
            <person name="Kuo A."/>
            <person name="LaButti K."/>
            <person name="Pangilinan J."/>
            <person name="Andreopoulos W."/>
            <person name="Tritt A."/>
            <person name="Riley R."/>
            <person name="Hundley H."/>
            <person name="Johnson J."/>
            <person name="Lipzen A."/>
            <person name="Barry K."/>
            <person name="Lang B.F."/>
            <person name="Cuomo C.A."/>
            <person name="Buchler N.E."/>
            <person name="Grigoriev I.V."/>
            <person name="Spatafora J.W."/>
            <person name="Stajich J.E."/>
            <person name="James T.Y."/>
        </authorList>
    </citation>
    <scope>NUCLEOTIDE SEQUENCE</scope>
    <source>
        <strain evidence="17">AG</strain>
    </source>
</reference>
<name>A0AAD5E8S8_UMBRA</name>
<evidence type="ECO:0000256" key="2">
    <source>
        <dbReference type="ARBA" id="ARBA00004123"/>
    </source>
</evidence>
<keyword evidence="7 15" id="KW-0479">Metal-binding</keyword>
<dbReference type="AlphaFoldDB" id="A0AAD5E8S8"/>
<keyword evidence="10 15" id="KW-0833">Ubl conjugation pathway</keyword>
<evidence type="ECO:0000256" key="8">
    <source>
        <dbReference type="ARBA" id="ARBA00022763"/>
    </source>
</evidence>
<dbReference type="Pfam" id="PF08746">
    <property type="entry name" value="zf-RING-like"/>
    <property type="match status" value="1"/>
</dbReference>
<dbReference type="Pfam" id="PF07574">
    <property type="entry name" value="SMC_Nse1"/>
    <property type="match status" value="1"/>
</dbReference>
<dbReference type="EC" id="2.3.2.27" evidence="4 15"/>
<evidence type="ECO:0000313" key="17">
    <source>
        <dbReference type="EMBL" id="KAI8579233.1"/>
    </source>
</evidence>
<dbReference type="InterPro" id="IPR013083">
    <property type="entry name" value="Znf_RING/FYVE/PHD"/>
</dbReference>
<dbReference type="GO" id="GO:0005634">
    <property type="term" value="C:nucleus"/>
    <property type="evidence" value="ECO:0007669"/>
    <property type="project" value="UniProtKB-SubCell"/>
</dbReference>
<dbReference type="PANTHER" id="PTHR20973:SF0">
    <property type="entry name" value="NON-STRUCTURAL MAINTENANCE OF CHROMOSOMES ELEMENT 1 HOMOLOG"/>
    <property type="match status" value="1"/>
</dbReference>
<dbReference type="EMBL" id="MU620922">
    <property type="protein sequence ID" value="KAI8579233.1"/>
    <property type="molecule type" value="Genomic_DNA"/>
</dbReference>
<keyword evidence="8 15" id="KW-0227">DNA damage</keyword>
<keyword evidence="13 15" id="KW-0234">DNA repair</keyword>
<keyword evidence="14 15" id="KW-0539">Nucleus</keyword>
<evidence type="ECO:0000313" key="18">
    <source>
        <dbReference type="Proteomes" id="UP001206595"/>
    </source>
</evidence>
<keyword evidence="11 15" id="KW-0862">Zinc</keyword>
<comment type="function">
    <text evidence="15">Acts in a DNA repair pathway for removal of UV-induced DNA damage that is distinct from classical nucleotide excision repair and in repair of ionizing radiation damage. Functions in homologous recombination repair of DNA double strand breaks and in recovery of stalled replication forks.</text>
</comment>
<dbReference type="Proteomes" id="UP001206595">
    <property type="component" value="Unassembled WGS sequence"/>
</dbReference>
<protein>
    <recommendedName>
        <fullName evidence="5 15">Non-structural maintenance of chromosomes element 1 homolog</fullName>
        <ecNumber evidence="4 15">2.3.2.27</ecNumber>
    </recommendedName>
</protein>
<dbReference type="FunFam" id="1.10.10.10:FF:000270">
    <property type="entry name" value="Non-structural maintenance of chromosomes element 1 homolog"/>
    <property type="match status" value="1"/>
</dbReference>
<keyword evidence="12 15" id="KW-0233">DNA recombination</keyword>
<evidence type="ECO:0000256" key="15">
    <source>
        <dbReference type="RuleBase" id="RU368018"/>
    </source>
</evidence>
<organism evidence="17 18">
    <name type="scientific">Umbelopsis ramanniana AG</name>
    <dbReference type="NCBI Taxonomy" id="1314678"/>
    <lineage>
        <taxon>Eukaryota</taxon>
        <taxon>Fungi</taxon>
        <taxon>Fungi incertae sedis</taxon>
        <taxon>Mucoromycota</taxon>
        <taxon>Mucoromycotina</taxon>
        <taxon>Umbelopsidomycetes</taxon>
        <taxon>Umbelopsidales</taxon>
        <taxon>Umbelopsidaceae</taxon>
        <taxon>Umbelopsis</taxon>
    </lineage>
</organism>
<dbReference type="InterPro" id="IPR011513">
    <property type="entry name" value="Nse1"/>
</dbReference>
<evidence type="ECO:0000256" key="14">
    <source>
        <dbReference type="ARBA" id="ARBA00023242"/>
    </source>
</evidence>
<comment type="catalytic activity">
    <reaction evidence="1 15">
        <text>S-ubiquitinyl-[E2 ubiquitin-conjugating enzyme]-L-cysteine + [acceptor protein]-L-lysine = [E2 ubiquitin-conjugating enzyme]-L-cysteine + N(6)-ubiquitinyl-[acceptor protein]-L-lysine.</text>
        <dbReference type="EC" id="2.3.2.27"/>
    </reaction>
</comment>
<dbReference type="GO" id="GO:0030915">
    <property type="term" value="C:Smc5-Smc6 complex"/>
    <property type="evidence" value="ECO:0007669"/>
    <property type="project" value="UniProtKB-UniRule"/>
</dbReference>
<comment type="subunit">
    <text evidence="15">Component of the Smc5-Smc6 complex.</text>
</comment>
<proteinExistence type="inferred from homology"/>
<evidence type="ECO:0000256" key="6">
    <source>
        <dbReference type="ARBA" id="ARBA00022679"/>
    </source>
</evidence>
<evidence type="ECO:0000256" key="9">
    <source>
        <dbReference type="ARBA" id="ARBA00022771"/>
    </source>
</evidence>
<evidence type="ECO:0000259" key="16">
    <source>
        <dbReference type="Pfam" id="PF08746"/>
    </source>
</evidence>
<dbReference type="GeneID" id="75914761"/>
<gene>
    <name evidence="17" type="ORF">K450DRAFT_243417</name>
</gene>
<dbReference type="RefSeq" id="XP_051444237.1">
    <property type="nucleotide sequence ID" value="XM_051589416.1"/>
</dbReference>
<evidence type="ECO:0000256" key="1">
    <source>
        <dbReference type="ARBA" id="ARBA00000900"/>
    </source>
</evidence>
<reference evidence="17" key="1">
    <citation type="submission" date="2021-06" db="EMBL/GenBank/DDBJ databases">
        <authorList>
            <consortium name="DOE Joint Genome Institute"/>
            <person name="Mondo S.J."/>
            <person name="Amses K.R."/>
            <person name="Simmons D.R."/>
            <person name="Longcore J.E."/>
            <person name="Seto K."/>
            <person name="Alves G.H."/>
            <person name="Bonds A.E."/>
            <person name="Quandt C.A."/>
            <person name="Davis W.J."/>
            <person name="Chang Y."/>
            <person name="Letcher P.M."/>
            <person name="Powell M.J."/>
            <person name="Kuo A."/>
            <person name="Labutti K."/>
            <person name="Pangilinan J."/>
            <person name="Andreopoulos W."/>
            <person name="Tritt A."/>
            <person name="Riley R."/>
            <person name="Hundley H."/>
            <person name="Johnson J."/>
            <person name="Lipzen A."/>
            <person name="Barry K."/>
            <person name="Berbee M.L."/>
            <person name="Buchler N.E."/>
            <person name="Grigoriev I.V."/>
            <person name="Spatafora J.W."/>
            <person name="Stajich J.E."/>
            <person name="James T.Y."/>
        </authorList>
    </citation>
    <scope>NUCLEOTIDE SEQUENCE</scope>
    <source>
        <strain evidence="17">AG</strain>
    </source>
</reference>
<dbReference type="Gene3D" id="3.30.40.10">
    <property type="entry name" value="Zinc/RING finger domain, C3HC4 (zinc finger)"/>
    <property type="match status" value="1"/>
</dbReference>
<evidence type="ECO:0000256" key="4">
    <source>
        <dbReference type="ARBA" id="ARBA00012483"/>
    </source>
</evidence>
<dbReference type="GO" id="GO:0008270">
    <property type="term" value="F:zinc ion binding"/>
    <property type="evidence" value="ECO:0007669"/>
    <property type="project" value="UniProtKB-KW"/>
</dbReference>
<dbReference type="GO" id="GO:0061630">
    <property type="term" value="F:ubiquitin protein ligase activity"/>
    <property type="evidence" value="ECO:0007669"/>
    <property type="project" value="UniProtKB-EC"/>
</dbReference>
<dbReference type="PANTHER" id="PTHR20973">
    <property type="entry name" value="NON-SMC ELEMENT 1-RELATED"/>
    <property type="match status" value="1"/>
</dbReference>
<keyword evidence="6 15" id="KW-0808">Transferase</keyword>
<dbReference type="Gene3D" id="3.90.1150.220">
    <property type="match status" value="1"/>
</dbReference>
<dbReference type="SUPFAM" id="SSF57850">
    <property type="entry name" value="RING/U-box"/>
    <property type="match status" value="1"/>
</dbReference>
<evidence type="ECO:0000256" key="12">
    <source>
        <dbReference type="ARBA" id="ARBA00023172"/>
    </source>
</evidence>
<evidence type="ECO:0000256" key="11">
    <source>
        <dbReference type="ARBA" id="ARBA00022833"/>
    </source>
</evidence>
<sequence>MATTETMNGQEQHPHEMTEYNGTHRLFMQSMLSHRILEESQAEVIYEKICDMLNADKADFGDFVAVINKEISDVDLALRRTVDEYNSSAIIALVNTRGDEVAQLATTYTANEIGFFKRVLELIVTADDEAFSLGSMAAIREGPKLKPAFSQRETEELLNKLVADKWLMRRRDGYYVLHMRSIIELQNYLKETFENEIHECLMCMEIVTVGERCSQGRCEVRLHTHCAAGYFPEQDNGSEIKCPTCGTTWARDNTIGTIRQ</sequence>
<evidence type="ECO:0000256" key="3">
    <source>
        <dbReference type="ARBA" id="ARBA00010258"/>
    </source>
</evidence>
<comment type="subcellular location">
    <subcellularLocation>
        <location evidence="2 15">Nucleus</location>
    </subcellularLocation>
</comment>
<dbReference type="InterPro" id="IPR036388">
    <property type="entry name" value="WH-like_DNA-bd_sf"/>
</dbReference>
<evidence type="ECO:0000256" key="5">
    <source>
        <dbReference type="ARBA" id="ARBA00019422"/>
    </source>
</evidence>
<keyword evidence="9 15" id="KW-0863">Zinc-finger</keyword>
<dbReference type="GO" id="GO:0000724">
    <property type="term" value="P:double-strand break repair via homologous recombination"/>
    <property type="evidence" value="ECO:0007669"/>
    <property type="project" value="TreeGrafter"/>
</dbReference>
<comment type="similarity">
    <text evidence="3 15">Belongs to the NSE1 family.</text>
</comment>
<accession>A0AAD5E8S8</accession>
<comment type="caution">
    <text evidence="17">The sequence shown here is derived from an EMBL/GenBank/DDBJ whole genome shotgun (WGS) entry which is preliminary data.</text>
</comment>